<accession>A0AA88KFY4</accession>
<feature type="compositionally biased region" description="Basic and acidic residues" evidence="1">
    <location>
        <begin position="169"/>
        <end position="180"/>
    </location>
</feature>
<reference evidence="3 4" key="1">
    <citation type="journal article" date="2018" name="BMC Genomics">
        <title>The genome of Naegleria lovaniensis, the basis for a comparative approach to unravel pathogenicity factors of the human pathogenic amoeba N. fowleri.</title>
        <authorList>
            <person name="Liechti N."/>
            <person name="Schurch N."/>
            <person name="Bruggmann R."/>
            <person name="Wittwer M."/>
        </authorList>
    </citation>
    <scope>NUCLEOTIDE SEQUENCE [LARGE SCALE GENOMIC DNA]</scope>
    <source>
        <strain evidence="3 4">ATCC 30569</strain>
    </source>
</reference>
<dbReference type="EMBL" id="PYSW02000045">
    <property type="protein sequence ID" value="KAG2374496.1"/>
    <property type="molecule type" value="Genomic_DNA"/>
</dbReference>
<feature type="compositionally biased region" description="Basic and acidic residues" evidence="1">
    <location>
        <begin position="92"/>
        <end position="101"/>
    </location>
</feature>
<dbReference type="GeneID" id="68103234"/>
<name>A0AA88KFY4_NAELO</name>
<dbReference type="RefSeq" id="XP_044543670.1">
    <property type="nucleotide sequence ID" value="XM_044686362.1"/>
</dbReference>
<protein>
    <submittedName>
        <fullName evidence="3">Uncharacterized protein</fullName>
    </submittedName>
</protein>
<keyword evidence="4" id="KW-1185">Reference proteome</keyword>
<feature type="compositionally biased region" description="Low complexity" evidence="1">
    <location>
        <begin position="217"/>
        <end position="230"/>
    </location>
</feature>
<dbReference type="AlphaFoldDB" id="A0AA88KFY4"/>
<feature type="compositionally biased region" description="Basic and acidic residues" evidence="1">
    <location>
        <begin position="188"/>
        <end position="205"/>
    </location>
</feature>
<sequence>MKSLLALTLLCLFGVTVALLSFTQAHEFDHFSQFTVHSDWPNRRKQEQDERIRRDYENAEKHKRHWLMKPPHVIPRFSSSQTRPGKVGWPNRRKEEQDERIRRDYENAEKHKRHWLMLQRLLPTFPNSRPGMVGWPNRRKQEQDERIRRDYENEARHKRHWLMMQTGASRDKKNNQRQNRDLVGWPNRRKEEQDERIRRDYENEARHKRHWLMMQTRSQQQQRRNSSCSNKNKRRHLSLVGWPNRRKEQQEERIRKDYEKKHKQHWMMKKDVENLEREEDIKLDEMVHSVLNEVLLSNNIRDEDEY</sequence>
<evidence type="ECO:0000313" key="3">
    <source>
        <dbReference type="EMBL" id="KAG2374496.1"/>
    </source>
</evidence>
<evidence type="ECO:0000256" key="1">
    <source>
        <dbReference type="SAM" id="MobiDB-lite"/>
    </source>
</evidence>
<evidence type="ECO:0000313" key="4">
    <source>
        <dbReference type="Proteomes" id="UP000816034"/>
    </source>
</evidence>
<feature type="region of interest" description="Disordered" evidence="1">
    <location>
        <begin position="165"/>
        <end position="252"/>
    </location>
</feature>
<keyword evidence="2" id="KW-0732">Signal</keyword>
<feature type="signal peptide" evidence="2">
    <location>
        <begin position="1"/>
        <end position="18"/>
    </location>
</feature>
<evidence type="ECO:0000256" key="2">
    <source>
        <dbReference type="SAM" id="SignalP"/>
    </source>
</evidence>
<gene>
    <name evidence="3" type="ORF">C9374_010780</name>
</gene>
<dbReference type="Proteomes" id="UP000816034">
    <property type="component" value="Unassembled WGS sequence"/>
</dbReference>
<organism evidence="3 4">
    <name type="scientific">Naegleria lovaniensis</name>
    <name type="common">Amoeba</name>
    <dbReference type="NCBI Taxonomy" id="51637"/>
    <lineage>
        <taxon>Eukaryota</taxon>
        <taxon>Discoba</taxon>
        <taxon>Heterolobosea</taxon>
        <taxon>Tetramitia</taxon>
        <taxon>Eutetramitia</taxon>
        <taxon>Vahlkampfiidae</taxon>
        <taxon>Naegleria</taxon>
    </lineage>
</organism>
<feature type="region of interest" description="Disordered" evidence="1">
    <location>
        <begin position="74"/>
        <end position="101"/>
    </location>
</feature>
<comment type="caution">
    <text evidence="3">The sequence shown here is derived from an EMBL/GenBank/DDBJ whole genome shotgun (WGS) entry which is preliminary data.</text>
</comment>
<proteinExistence type="predicted"/>
<feature type="chain" id="PRO_5041718442" evidence="2">
    <location>
        <begin position="19"/>
        <end position="306"/>
    </location>
</feature>